<dbReference type="AlphaFoldDB" id="A0AA47A814"/>
<dbReference type="GO" id="GO:0008270">
    <property type="term" value="F:zinc ion binding"/>
    <property type="evidence" value="ECO:0007669"/>
    <property type="project" value="UniProtKB-UniRule"/>
</dbReference>
<dbReference type="EC" id="1.1.1.23" evidence="4 12"/>
<gene>
    <name evidence="12 20" type="primary">hisD</name>
    <name evidence="20" type="ORF">KUM34_015245</name>
</gene>
<evidence type="ECO:0000256" key="13">
    <source>
        <dbReference type="PIRNR" id="PIRNR000099"/>
    </source>
</evidence>
<feature type="active site" description="Proton acceptor" evidence="12 14">
    <location>
        <position position="336"/>
    </location>
</feature>
<proteinExistence type="inferred from homology"/>
<dbReference type="PROSITE" id="PS00611">
    <property type="entry name" value="HISOL_DEHYDROGENASE"/>
    <property type="match status" value="1"/>
</dbReference>
<evidence type="ECO:0000256" key="5">
    <source>
        <dbReference type="ARBA" id="ARBA00016531"/>
    </source>
</evidence>
<feature type="binding site" evidence="12 15">
    <location>
        <position position="193"/>
    </location>
    <ligand>
        <name>NAD(+)</name>
        <dbReference type="ChEBI" id="CHEBI:57540"/>
    </ligand>
</feature>
<feature type="active site" description="Proton acceptor" evidence="12 14">
    <location>
        <position position="335"/>
    </location>
</feature>
<keyword evidence="8 12" id="KW-0560">Oxidoreductase</keyword>
<evidence type="ECO:0000256" key="9">
    <source>
        <dbReference type="ARBA" id="ARBA00023027"/>
    </source>
</evidence>
<comment type="cofactor">
    <cofactor evidence="12 17">
        <name>Zn(2+)</name>
        <dbReference type="ChEBI" id="CHEBI:29105"/>
    </cofactor>
    <text evidence="12 17">Binds 1 zinc ion per subunit.</text>
</comment>
<keyword evidence="10 12" id="KW-0368">Histidine biosynthesis</keyword>
<dbReference type="GO" id="GO:0005829">
    <property type="term" value="C:cytosol"/>
    <property type="evidence" value="ECO:0007669"/>
    <property type="project" value="TreeGrafter"/>
</dbReference>
<feature type="binding site" evidence="12 16">
    <location>
        <position position="266"/>
    </location>
    <ligand>
        <name>substrate</name>
    </ligand>
</feature>
<evidence type="ECO:0000256" key="2">
    <source>
        <dbReference type="ARBA" id="ARBA00004940"/>
    </source>
</evidence>
<feature type="binding site" evidence="12 16">
    <location>
        <position position="423"/>
    </location>
    <ligand>
        <name>substrate</name>
    </ligand>
</feature>
<evidence type="ECO:0000256" key="4">
    <source>
        <dbReference type="ARBA" id="ARBA00012965"/>
    </source>
</evidence>
<feature type="binding site" evidence="12 17">
    <location>
        <position position="369"/>
    </location>
    <ligand>
        <name>Zn(2+)</name>
        <dbReference type="ChEBI" id="CHEBI:29105"/>
    </ligand>
</feature>
<dbReference type="GO" id="GO:0004399">
    <property type="term" value="F:histidinol dehydrogenase activity"/>
    <property type="evidence" value="ECO:0007669"/>
    <property type="project" value="UniProtKB-UniRule"/>
</dbReference>
<evidence type="ECO:0000256" key="17">
    <source>
        <dbReference type="PIRSR" id="PIRSR000099-4"/>
    </source>
</evidence>
<feature type="binding site" evidence="12 16">
    <location>
        <position position="428"/>
    </location>
    <ligand>
        <name>substrate</name>
    </ligand>
</feature>
<keyword evidence="12" id="KW-0028">Amino-acid biosynthesis</keyword>
<reference evidence="20 21" key="1">
    <citation type="journal article" date="2021" name="Front. Microbiol.">
        <title>Bacterial Transformation of Aromatic Monomers in Softwood Black Liquor.</title>
        <authorList>
            <person name="Navas L.E."/>
            <person name="Dexter G."/>
            <person name="Liu J."/>
            <person name="Levy-Booth D."/>
            <person name="Cho M."/>
            <person name="Jang S.K."/>
            <person name="Mansfield S.D."/>
            <person name="Renneckar S."/>
            <person name="Mohn W.W."/>
            <person name="Eltis L.D."/>
        </authorList>
    </citation>
    <scope>NUCLEOTIDE SEQUENCE [LARGE SCALE GENOMIC DNA]</scope>
    <source>
        <strain evidence="20 21">GD02</strain>
    </source>
</reference>
<feature type="binding site" evidence="12 15">
    <location>
        <position position="221"/>
    </location>
    <ligand>
        <name>NAD(+)</name>
        <dbReference type="ChEBI" id="CHEBI:57540"/>
    </ligand>
</feature>
<feature type="binding site" evidence="12 16">
    <location>
        <position position="336"/>
    </location>
    <ligand>
        <name>substrate</name>
    </ligand>
</feature>
<dbReference type="PIRSF" id="PIRSF000099">
    <property type="entry name" value="Histidinol_dh"/>
    <property type="match status" value="1"/>
</dbReference>
<dbReference type="Gene3D" id="3.40.50.1980">
    <property type="entry name" value="Nitrogenase molybdenum iron protein domain"/>
    <property type="match status" value="2"/>
</dbReference>
<name>A0AA47A814_RHORH</name>
<dbReference type="CDD" id="cd06572">
    <property type="entry name" value="Histidinol_dh"/>
    <property type="match status" value="1"/>
</dbReference>
<dbReference type="FunFam" id="3.40.50.1980:FF:000001">
    <property type="entry name" value="Histidinol dehydrogenase"/>
    <property type="match status" value="1"/>
</dbReference>
<organism evidence="20 21">
    <name type="scientific">Rhodococcus rhodochrous</name>
    <dbReference type="NCBI Taxonomy" id="1829"/>
    <lineage>
        <taxon>Bacteria</taxon>
        <taxon>Bacillati</taxon>
        <taxon>Actinomycetota</taxon>
        <taxon>Actinomycetes</taxon>
        <taxon>Mycobacteriales</taxon>
        <taxon>Nocardiaceae</taxon>
        <taxon>Rhodococcus</taxon>
    </lineage>
</organism>
<evidence type="ECO:0000256" key="7">
    <source>
        <dbReference type="ARBA" id="ARBA00022833"/>
    </source>
</evidence>
<feature type="binding site" evidence="12 17">
    <location>
        <position position="428"/>
    </location>
    <ligand>
        <name>Zn(2+)</name>
        <dbReference type="ChEBI" id="CHEBI:29105"/>
    </ligand>
</feature>
<evidence type="ECO:0000256" key="12">
    <source>
        <dbReference type="HAMAP-Rule" id="MF_01024"/>
    </source>
</evidence>
<keyword evidence="6 12" id="KW-0479">Metal-binding</keyword>
<dbReference type="InterPro" id="IPR022695">
    <property type="entry name" value="Histidinol_DH_monofunct"/>
</dbReference>
<evidence type="ECO:0000256" key="15">
    <source>
        <dbReference type="PIRSR" id="PIRSR000099-2"/>
    </source>
</evidence>
<evidence type="ECO:0000313" key="21">
    <source>
        <dbReference type="Proteomes" id="UP001162740"/>
    </source>
</evidence>
<evidence type="ECO:0000256" key="3">
    <source>
        <dbReference type="ARBA" id="ARBA00010178"/>
    </source>
</evidence>
<keyword evidence="7 12" id="KW-0862">Zinc</keyword>
<evidence type="ECO:0000313" key="20">
    <source>
        <dbReference type="EMBL" id="UZF43266.1"/>
    </source>
</evidence>
<evidence type="ECO:0000256" key="8">
    <source>
        <dbReference type="ARBA" id="ARBA00023002"/>
    </source>
</evidence>
<keyword evidence="9 12" id="KW-0520">NAD</keyword>
<feature type="binding site" evidence="12 17">
    <location>
        <position position="269"/>
    </location>
    <ligand>
        <name>Zn(2+)</name>
        <dbReference type="ChEBI" id="CHEBI:29105"/>
    </ligand>
</feature>
<dbReference type="PRINTS" id="PR00083">
    <property type="entry name" value="HOLDHDRGNASE"/>
</dbReference>
<dbReference type="RefSeq" id="WP_059381001.1">
    <property type="nucleotide sequence ID" value="NZ_CP083974.1"/>
</dbReference>
<dbReference type="InterPro" id="IPR012131">
    <property type="entry name" value="Hstdl_DH"/>
</dbReference>
<dbReference type="HAMAP" id="MF_01024">
    <property type="entry name" value="HisD"/>
    <property type="match status" value="1"/>
</dbReference>
<evidence type="ECO:0000256" key="16">
    <source>
        <dbReference type="PIRSR" id="PIRSR000099-3"/>
    </source>
</evidence>
<feature type="binding site" evidence="12 16">
    <location>
        <position position="244"/>
    </location>
    <ligand>
        <name>substrate</name>
    </ligand>
</feature>
<comment type="catalytic activity">
    <reaction evidence="11 12">
        <text>L-histidinol + 2 NAD(+) + H2O = L-histidine + 2 NADH + 3 H(+)</text>
        <dbReference type="Rhea" id="RHEA:20641"/>
        <dbReference type="ChEBI" id="CHEBI:15377"/>
        <dbReference type="ChEBI" id="CHEBI:15378"/>
        <dbReference type="ChEBI" id="CHEBI:57540"/>
        <dbReference type="ChEBI" id="CHEBI:57595"/>
        <dbReference type="ChEBI" id="CHEBI:57699"/>
        <dbReference type="ChEBI" id="CHEBI:57945"/>
        <dbReference type="EC" id="1.1.1.23"/>
    </reaction>
</comment>
<comment type="similarity">
    <text evidence="3 12 13 18">Belongs to the histidinol dehydrogenase family.</text>
</comment>
<accession>A0AA47A814</accession>
<dbReference type="NCBIfam" id="TIGR00069">
    <property type="entry name" value="hisD"/>
    <property type="match status" value="1"/>
</dbReference>
<feature type="region of interest" description="Disordered" evidence="19">
    <location>
        <begin position="1"/>
        <end position="20"/>
    </location>
</feature>
<evidence type="ECO:0000256" key="1">
    <source>
        <dbReference type="ARBA" id="ARBA00003850"/>
    </source>
</evidence>
<dbReference type="GO" id="GO:0000105">
    <property type="term" value="P:L-histidine biosynthetic process"/>
    <property type="evidence" value="ECO:0007669"/>
    <property type="project" value="UniProtKB-UniRule"/>
</dbReference>
<sequence length="440" mass="45795">MLARTDLRGRTPTTAELRGALPRGGVDVDAVLHQVRPVVDDIRDRGAEAALDYCEKFDGVRPASVRVPAAELDRALAELDPAVRAALEEAIARTRVVHAAQRRTDVTTEVVPGGTVTERWVPVERVGLYVPGGNAVYPSSVVMNVVPAQAAGVESLVIASPPQKNFGGLPHPTILAAAALLGVDEVWAVGGAQGVALLSYGGTDTDGAELAPVDMITGPGNIYVTAAKRLCRAVVGIDAEAGPTEIAILADHTADAVHVAADLISQAEHDVMAASVLVTTSTDLADAVDTALAAQLELTKHRERVTNALSGSQSGIVLVDDIDQGLKVVNAYAAEHLEIQTENASEVAARVRSAGAIFVGPWAPVSLGDYCAGSNHVLPTAGCARHSSGLSVQTFLRGIHVVEYTEAALKDVSGHVITLADAEDLPAHGEAVRLRFEALK</sequence>
<dbReference type="Proteomes" id="UP001162740">
    <property type="component" value="Chromosome"/>
</dbReference>
<dbReference type="SUPFAM" id="SSF53720">
    <property type="entry name" value="ALDH-like"/>
    <property type="match status" value="1"/>
</dbReference>
<dbReference type="PANTHER" id="PTHR21256:SF2">
    <property type="entry name" value="HISTIDINE BIOSYNTHESIS TRIFUNCTIONAL PROTEIN"/>
    <property type="match status" value="1"/>
</dbReference>
<feature type="binding site" evidence="12 16">
    <location>
        <position position="369"/>
    </location>
    <ligand>
        <name>substrate</name>
    </ligand>
</feature>
<dbReference type="EMBL" id="CP083974">
    <property type="protein sequence ID" value="UZF43266.1"/>
    <property type="molecule type" value="Genomic_DNA"/>
</dbReference>
<evidence type="ECO:0000256" key="6">
    <source>
        <dbReference type="ARBA" id="ARBA00022723"/>
    </source>
</evidence>
<evidence type="ECO:0000256" key="11">
    <source>
        <dbReference type="ARBA" id="ARBA00049489"/>
    </source>
</evidence>
<dbReference type="Gene3D" id="1.20.5.1300">
    <property type="match status" value="1"/>
</dbReference>
<dbReference type="Pfam" id="PF00815">
    <property type="entry name" value="Histidinol_dh"/>
    <property type="match status" value="1"/>
</dbReference>
<evidence type="ECO:0000256" key="14">
    <source>
        <dbReference type="PIRSR" id="PIRSR000099-1"/>
    </source>
</evidence>
<evidence type="ECO:0000256" key="10">
    <source>
        <dbReference type="ARBA" id="ARBA00023102"/>
    </source>
</evidence>
<comment type="function">
    <text evidence="1 12">Catalyzes the sequential NAD-dependent oxidations of L-histidinol to L-histidinaldehyde and then to L-histidine.</text>
</comment>
<evidence type="ECO:0000256" key="19">
    <source>
        <dbReference type="SAM" id="MobiDB-lite"/>
    </source>
</evidence>
<comment type="pathway">
    <text evidence="2 12">Amino-acid biosynthesis; L-histidine biosynthesis; L-histidine from 5-phospho-alpha-D-ribose 1-diphosphate: step 9/9.</text>
</comment>
<protein>
    <recommendedName>
        <fullName evidence="5 12">Histidinol dehydrogenase</fullName>
        <shortName evidence="12">HDH</shortName>
        <ecNumber evidence="4 12">1.1.1.23</ecNumber>
    </recommendedName>
</protein>
<feature type="binding site" evidence="12 16">
    <location>
        <position position="269"/>
    </location>
    <ligand>
        <name>substrate</name>
    </ligand>
</feature>
<dbReference type="PANTHER" id="PTHR21256">
    <property type="entry name" value="HISTIDINOL DEHYDROGENASE HDH"/>
    <property type="match status" value="1"/>
</dbReference>
<dbReference type="InterPro" id="IPR016161">
    <property type="entry name" value="Ald_DH/histidinol_DH"/>
</dbReference>
<feature type="binding site" evidence="12 15">
    <location>
        <position position="129"/>
    </location>
    <ligand>
        <name>NAD(+)</name>
        <dbReference type="ChEBI" id="CHEBI:57540"/>
    </ligand>
</feature>
<evidence type="ECO:0000256" key="18">
    <source>
        <dbReference type="RuleBase" id="RU004175"/>
    </source>
</evidence>
<dbReference type="InterPro" id="IPR001692">
    <property type="entry name" value="Histidinol_DH_CS"/>
</dbReference>
<feature type="binding site" evidence="12 17">
    <location>
        <position position="266"/>
    </location>
    <ligand>
        <name>Zn(2+)</name>
        <dbReference type="ChEBI" id="CHEBI:29105"/>
    </ligand>
</feature>
<dbReference type="GO" id="GO:0051287">
    <property type="term" value="F:NAD binding"/>
    <property type="evidence" value="ECO:0007669"/>
    <property type="project" value="InterPro"/>
</dbReference>